<dbReference type="InterPro" id="IPR023100">
    <property type="entry name" value="D-aminoacylase_insert_dom_sf"/>
</dbReference>
<feature type="coiled-coil region" evidence="1">
    <location>
        <begin position="321"/>
        <end position="348"/>
    </location>
</feature>
<dbReference type="Pfam" id="PF07969">
    <property type="entry name" value="Amidohydro_3"/>
    <property type="match status" value="1"/>
</dbReference>
<evidence type="ECO:0000313" key="5">
    <source>
        <dbReference type="Proteomes" id="UP001302429"/>
    </source>
</evidence>
<protein>
    <submittedName>
        <fullName evidence="4">Amidohydrolase family protein</fullName>
    </submittedName>
</protein>
<dbReference type="PANTHER" id="PTHR11647">
    <property type="entry name" value="HYDRANTOINASE/DIHYDROPYRIMIDINASE FAMILY MEMBER"/>
    <property type="match status" value="1"/>
</dbReference>
<dbReference type="InterPro" id="IPR032466">
    <property type="entry name" value="Metal_Hydrolase"/>
</dbReference>
<organism evidence="4 5">
    <name type="scientific">Alterisphingorhabdus coralli</name>
    <dbReference type="NCBI Taxonomy" id="3071408"/>
    <lineage>
        <taxon>Bacteria</taxon>
        <taxon>Pseudomonadati</taxon>
        <taxon>Pseudomonadota</taxon>
        <taxon>Alphaproteobacteria</taxon>
        <taxon>Sphingomonadales</taxon>
        <taxon>Sphingomonadaceae</taxon>
        <taxon>Alterisphingorhabdus (ex Yan et al. 2024)</taxon>
    </lineage>
</organism>
<reference evidence="4 5" key="1">
    <citation type="submission" date="2023-10" db="EMBL/GenBank/DDBJ databases">
        <title>Complete genome sequence of a Sphingomonadaceae bacterium.</title>
        <authorList>
            <person name="Yan C."/>
        </authorList>
    </citation>
    <scope>NUCLEOTIDE SEQUENCE [LARGE SCALE GENOMIC DNA]</scope>
    <source>
        <strain evidence="4 5">SCSIO 66989</strain>
    </source>
</reference>
<dbReference type="GO" id="GO:0005829">
    <property type="term" value="C:cytosol"/>
    <property type="evidence" value="ECO:0007669"/>
    <property type="project" value="TreeGrafter"/>
</dbReference>
<name>A0AA97FB94_9SPHN</name>
<dbReference type="Gene3D" id="3.30.1490.130">
    <property type="entry name" value="D-aminoacylase. Domain 3"/>
    <property type="match status" value="1"/>
</dbReference>
<dbReference type="InterPro" id="IPR050378">
    <property type="entry name" value="Metallo-dep_Hydrolases_sf"/>
</dbReference>
<dbReference type="GO" id="GO:0016811">
    <property type="term" value="F:hydrolase activity, acting on carbon-nitrogen (but not peptide) bonds, in linear amides"/>
    <property type="evidence" value="ECO:0007669"/>
    <property type="project" value="InterPro"/>
</dbReference>
<dbReference type="KEGG" id="acoa:RB602_04045"/>
<evidence type="ECO:0000259" key="3">
    <source>
        <dbReference type="Pfam" id="PF07969"/>
    </source>
</evidence>
<keyword evidence="2" id="KW-0732">Signal</keyword>
<dbReference type="InterPro" id="IPR013108">
    <property type="entry name" value="Amidohydro_3"/>
</dbReference>
<evidence type="ECO:0000256" key="1">
    <source>
        <dbReference type="SAM" id="Coils"/>
    </source>
</evidence>
<dbReference type="SUPFAM" id="SSF51556">
    <property type="entry name" value="Metallo-dependent hydrolases"/>
    <property type="match status" value="1"/>
</dbReference>
<evidence type="ECO:0000256" key="2">
    <source>
        <dbReference type="SAM" id="SignalP"/>
    </source>
</evidence>
<dbReference type="EMBL" id="CP136594">
    <property type="protein sequence ID" value="WOE75895.1"/>
    <property type="molecule type" value="Genomic_DNA"/>
</dbReference>
<dbReference type="PROSITE" id="PS51257">
    <property type="entry name" value="PROKAR_LIPOPROTEIN"/>
    <property type="match status" value="1"/>
</dbReference>
<proteinExistence type="predicted"/>
<keyword evidence="1" id="KW-0175">Coiled coil</keyword>
<gene>
    <name evidence="4" type="ORF">RB602_04045</name>
</gene>
<dbReference type="InterPro" id="IPR011059">
    <property type="entry name" value="Metal-dep_hydrolase_composite"/>
</dbReference>
<feature type="chain" id="PRO_5041727621" evidence="2">
    <location>
        <begin position="25"/>
        <end position="545"/>
    </location>
</feature>
<dbReference type="Gene3D" id="2.30.40.10">
    <property type="entry name" value="Urease, subunit C, domain 1"/>
    <property type="match status" value="1"/>
</dbReference>
<keyword evidence="5" id="KW-1185">Reference proteome</keyword>
<dbReference type="Proteomes" id="UP001302429">
    <property type="component" value="Chromosome"/>
</dbReference>
<feature type="signal peptide" evidence="2">
    <location>
        <begin position="1"/>
        <end position="24"/>
    </location>
</feature>
<dbReference type="SUPFAM" id="SSF51338">
    <property type="entry name" value="Composite domain of metallo-dependent hydrolases"/>
    <property type="match status" value="1"/>
</dbReference>
<dbReference type="AlphaFoldDB" id="A0AA97FB94"/>
<dbReference type="PANTHER" id="PTHR11647:SF1">
    <property type="entry name" value="COLLAPSIN RESPONSE MEDIATOR PROTEIN"/>
    <property type="match status" value="1"/>
</dbReference>
<accession>A0AA97FB94</accession>
<evidence type="ECO:0000313" key="4">
    <source>
        <dbReference type="EMBL" id="WOE75895.1"/>
    </source>
</evidence>
<dbReference type="GO" id="GO:0016812">
    <property type="term" value="F:hydrolase activity, acting on carbon-nitrogen (but not peptide) bonds, in cyclic amides"/>
    <property type="evidence" value="ECO:0007669"/>
    <property type="project" value="TreeGrafter"/>
</dbReference>
<sequence length="545" mass="58422">MGAKPFALNVGLCCLFLPLVSACATTQEVVRASPIFDILIENGTVYDGSGAPGAAASIAIIGDKIVSIESDNPENPQAKRRIDATGLIVAPGFIDPHTHLVEDLGSEDRKRRNNAPYLTQGVTTVVLGNDGYGDYYIKPMARLLAELGTGTNMAFMVGFGPVRRELLADTNRAPTDDELEQMKGFVARGMCDGAVGFSTGLYYTPQNFAETDEVVALASVAGDLGGIYDSHIRDESSYNIGLRAAVEEALYIGREADMPVHIAHIKALGPAVWGASSDIVAMVEKAQAAGQIVTADQYPWQASGTRISNALVPRWALDGGLDGLRARLTNAEERARIVEGMAKGLKRRGGADALLFTGALGEADVPKGITLAEYAQQKNIDPLDAALEILAAGDSRVASFNMDEADIATFARQPWVVTSSDGSTGHPRKYASFPKAYQRFVKRDRLFDMARYIHRSSGMTAELLGLERRGFVRAGYFADIVVFDPERFEAVADYQDPEELSQGVRYLLVNGELAIDGGAISGALAGRPLLKDTSKYAAQCQQTDG</sequence>
<feature type="domain" description="Amidohydrolase 3" evidence="3">
    <location>
        <begin position="407"/>
        <end position="513"/>
    </location>
</feature>
<dbReference type="Gene3D" id="3.20.20.140">
    <property type="entry name" value="Metal-dependent hydrolases"/>
    <property type="match status" value="1"/>
</dbReference>
<dbReference type="RefSeq" id="WP_317083179.1">
    <property type="nucleotide sequence ID" value="NZ_CP136594.1"/>
</dbReference>